<dbReference type="EMBL" id="KZ669623">
    <property type="protein sequence ID" value="PPR84940.1"/>
    <property type="molecule type" value="Genomic_DNA"/>
</dbReference>
<accession>A0A2P5W1G7</accession>
<reference evidence="5 6" key="1">
    <citation type="submission" date="2015-01" db="EMBL/GenBank/DDBJ databases">
        <title>Genome of allotetraploid Gossypium barbadense reveals genomic plasticity and fiber elongation in cotton evolution.</title>
        <authorList>
            <person name="Chen X."/>
            <person name="Liu X."/>
            <person name="Zhao B."/>
            <person name="Zheng H."/>
            <person name="Hu Y."/>
            <person name="Lu G."/>
            <person name="Yang C."/>
            <person name="Chen J."/>
            <person name="Shan C."/>
            <person name="Zhang L."/>
            <person name="Zhou Y."/>
            <person name="Wang L."/>
            <person name="Guo W."/>
            <person name="Bai Y."/>
            <person name="Ruan J."/>
            <person name="Shangguan X."/>
            <person name="Mao Y."/>
            <person name="Jiang J."/>
            <person name="Zhu Y."/>
            <person name="Lei J."/>
            <person name="Kang H."/>
            <person name="Chen S."/>
            <person name="He X."/>
            <person name="Wang R."/>
            <person name="Wang Y."/>
            <person name="Chen J."/>
            <person name="Wang L."/>
            <person name="Yu S."/>
            <person name="Wang B."/>
            <person name="Wei J."/>
            <person name="Song S."/>
            <person name="Lu X."/>
            <person name="Gao Z."/>
            <person name="Gu W."/>
            <person name="Deng X."/>
            <person name="Ma D."/>
            <person name="Wang S."/>
            <person name="Liang W."/>
            <person name="Fang L."/>
            <person name="Cai C."/>
            <person name="Zhu X."/>
            <person name="Zhou B."/>
            <person name="Zhang Y."/>
            <person name="Chen Z."/>
            <person name="Xu S."/>
            <person name="Zhu R."/>
            <person name="Wang S."/>
            <person name="Zhang T."/>
            <person name="Zhao G."/>
        </authorList>
    </citation>
    <scope>NUCLEOTIDE SEQUENCE [LARGE SCALE GENOMIC DNA]</scope>
    <source>
        <strain evidence="6">cv. Xinhai21</strain>
        <tissue evidence="5">Leaf</tissue>
    </source>
</reference>
<keyword evidence="3" id="KW-1133">Transmembrane helix</keyword>
<evidence type="ECO:0000256" key="4">
    <source>
        <dbReference type="ARBA" id="ARBA00023136"/>
    </source>
</evidence>
<proteinExistence type="predicted"/>
<dbReference type="CDD" id="cd09487">
    <property type="entry name" value="SAM_superfamily"/>
    <property type="match status" value="1"/>
</dbReference>
<dbReference type="PANTHER" id="PTHR14110:SF6">
    <property type="entry name" value="OS04G0405100 PROTEIN"/>
    <property type="match status" value="1"/>
</dbReference>
<dbReference type="GO" id="GO:0042721">
    <property type="term" value="C:TIM22 mitochondrial import inner membrane insertion complex"/>
    <property type="evidence" value="ECO:0007669"/>
    <property type="project" value="InterPro"/>
</dbReference>
<evidence type="ECO:0000313" key="6">
    <source>
        <dbReference type="Proteomes" id="UP000239757"/>
    </source>
</evidence>
<comment type="subcellular location">
    <subcellularLocation>
        <location evidence="1">Membrane</location>
        <topology evidence="1">Multi-pass membrane protein</topology>
    </subcellularLocation>
</comment>
<name>A0A2P5W1G7_GOSBA</name>
<gene>
    <name evidence="5" type="ORF">GOBAR_AA35765</name>
</gene>
<dbReference type="AlphaFoldDB" id="A0A2P5W1G7"/>
<protein>
    <submittedName>
        <fullName evidence="5">Uncharacterized protein</fullName>
    </submittedName>
</protein>
<dbReference type="Proteomes" id="UP000239757">
    <property type="component" value="Unassembled WGS sequence"/>
</dbReference>
<dbReference type="InterPro" id="IPR039175">
    <property type="entry name" value="TIM22"/>
</dbReference>
<keyword evidence="2" id="KW-0812">Transmembrane</keyword>
<dbReference type="GO" id="GO:0008320">
    <property type="term" value="F:protein transmembrane transporter activity"/>
    <property type="evidence" value="ECO:0007669"/>
    <property type="project" value="TreeGrafter"/>
</dbReference>
<evidence type="ECO:0000256" key="3">
    <source>
        <dbReference type="ARBA" id="ARBA00022989"/>
    </source>
</evidence>
<dbReference type="GO" id="GO:0045036">
    <property type="term" value="P:protein targeting to chloroplast"/>
    <property type="evidence" value="ECO:0007669"/>
    <property type="project" value="TreeGrafter"/>
</dbReference>
<evidence type="ECO:0000256" key="2">
    <source>
        <dbReference type="ARBA" id="ARBA00022692"/>
    </source>
</evidence>
<evidence type="ECO:0000313" key="5">
    <source>
        <dbReference type="EMBL" id="PPR84940.1"/>
    </source>
</evidence>
<dbReference type="GO" id="GO:0009706">
    <property type="term" value="C:chloroplast inner membrane"/>
    <property type="evidence" value="ECO:0007669"/>
    <property type="project" value="TreeGrafter"/>
</dbReference>
<keyword evidence="4" id="KW-0472">Membrane</keyword>
<sequence length="367" mass="40506">MDVAGNVDQGQATIPKPFLSLVENGFKAWLDKQSMPVEAAVVTATGAVQGAAIGALMGNLTKDVSSSFPTPPQASLNHQAMASLKQAQALSGAPWVQARNFAVMTGVNAGLACVMKSLRGKEDVQSRETLLRWEENLCLFLRAKSVLAYKCYGQTAILIIVKSLPFRTSLFSFNVETWSMVAAFGSGAMFSLVSGMGGPNQAANAVTSGFFFALIQGVLFQFGQKLSQPPVEDMYYSRTRSMLNSLGLQNYEKNFKKGLLTDNTLPLLTDRQRPKIEREVRKPWVKFDHQSQFIIRGVFIYLGNYREVGRGYRRKERKQPIPNAIDARARKWAKKIGGEMDEEATVTVQLLGGKGRYGNIPLFVFIK</sequence>
<dbReference type="PANTHER" id="PTHR14110">
    <property type="entry name" value="MITOCHONDRIAL IMPORT INNER MEMBRANE TRANSLOCASE SUBUNIT TIM22"/>
    <property type="match status" value="1"/>
</dbReference>
<dbReference type="GO" id="GO:0045039">
    <property type="term" value="P:protein insertion into mitochondrial inner membrane"/>
    <property type="evidence" value="ECO:0007669"/>
    <property type="project" value="InterPro"/>
</dbReference>
<organism evidence="5 6">
    <name type="scientific">Gossypium barbadense</name>
    <name type="common">Sea Island cotton</name>
    <name type="synonym">Hibiscus barbadensis</name>
    <dbReference type="NCBI Taxonomy" id="3634"/>
    <lineage>
        <taxon>Eukaryota</taxon>
        <taxon>Viridiplantae</taxon>
        <taxon>Streptophyta</taxon>
        <taxon>Embryophyta</taxon>
        <taxon>Tracheophyta</taxon>
        <taxon>Spermatophyta</taxon>
        <taxon>Magnoliopsida</taxon>
        <taxon>eudicotyledons</taxon>
        <taxon>Gunneridae</taxon>
        <taxon>Pentapetalae</taxon>
        <taxon>rosids</taxon>
        <taxon>malvids</taxon>
        <taxon>Malvales</taxon>
        <taxon>Malvaceae</taxon>
        <taxon>Malvoideae</taxon>
        <taxon>Gossypium</taxon>
    </lineage>
</organism>
<evidence type="ECO:0000256" key="1">
    <source>
        <dbReference type="ARBA" id="ARBA00004141"/>
    </source>
</evidence>
<dbReference type="OrthoDB" id="507126at2759"/>